<keyword evidence="2" id="KW-1185">Reference proteome</keyword>
<reference evidence="1" key="2">
    <citation type="journal article" date="2021" name="Sci. Rep.">
        <title>The distribution of antibiotic resistance genes in chicken gut microbiota commensals.</title>
        <authorList>
            <person name="Juricova H."/>
            <person name="Matiasovicova J."/>
            <person name="Kubasova T."/>
            <person name="Cejkova D."/>
            <person name="Rychlik I."/>
        </authorList>
    </citation>
    <scope>NUCLEOTIDE SEQUENCE</scope>
    <source>
        <strain evidence="1">An559</strain>
    </source>
</reference>
<accession>A0A939BDP6</accession>
<organism evidence="1 2">
    <name type="scientific">Merdimmobilis hominis</name>
    <dbReference type="NCBI Taxonomy" id="2897707"/>
    <lineage>
        <taxon>Bacteria</taxon>
        <taxon>Bacillati</taxon>
        <taxon>Bacillota</taxon>
        <taxon>Clostridia</taxon>
        <taxon>Eubacteriales</taxon>
        <taxon>Oscillospiraceae</taxon>
        <taxon>Merdimmobilis</taxon>
    </lineage>
</organism>
<proteinExistence type="predicted"/>
<evidence type="ECO:0000313" key="1">
    <source>
        <dbReference type="EMBL" id="MBM6921324.1"/>
    </source>
</evidence>
<gene>
    <name evidence="1" type="ORF">H6A12_09165</name>
</gene>
<protein>
    <submittedName>
        <fullName evidence="1">Uncharacterized protein</fullName>
    </submittedName>
</protein>
<comment type="caution">
    <text evidence="1">The sequence shown here is derived from an EMBL/GenBank/DDBJ whole genome shotgun (WGS) entry which is preliminary data.</text>
</comment>
<dbReference type="Proteomes" id="UP000774750">
    <property type="component" value="Unassembled WGS sequence"/>
</dbReference>
<dbReference type="AlphaFoldDB" id="A0A939BDP6"/>
<reference evidence="1" key="1">
    <citation type="submission" date="2020-08" db="EMBL/GenBank/DDBJ databases">
        <authorList>
            <person name="Cejkova D."/>
            <person name="Kubasova T."/>
            <person name="Jahodarova E."/>
            <person name="Rychlik I."/>
        </authorList>
    </citation>
    <scope>NUCLEOTIDE SEQUENCE</scope>
    <source>
        <strain evidence="1">An559</strain>
    </source>
</reference>
<dbReference type="EMBL" id="JACJKY010000014">
    <property type="protein sequence ID" value="MBM6921324.1"/>
    <property type="molecule type" value="Genomic_DNA"/>
</dbReference>
<sequence>MDDYIKRLRQYVEANPILFDGEWDHPAMDSLYWHYSESHYMGNEKTKEISRELNDRLEELSFRENNRVFFLVGSLCAEHERIAFFAGLQLGAQLMLELMEETVQD</sequence>
<name>A0A939BDP6_9FIRM</name>
<dbReference type="RefSeq" id="WP_204447139.1">
    <property type="nucleotide sequence ID" value="NZ_JACJKY010000014.1"/>
</dbReference>
<evidence type="ECO:0000313" key="2">
    <source>
        <dbReference type="Proteomes" id="UP000774750"/>
    </source>
</evidence>